<feature type="region of interest" description="Disordered" evidence="1">
    <location>
        <begin position="1"/>
        <end position="217"/>
    </location>
</feature>
<dbReference type="RefSeq" id="WP_181583647.1">
    <property type="nucleotide sequence ID" value="NZ_CP059399.1"/>
</dbReference>
<dbReference type="AlphaFoldDB" id="A0A7D6VBM6"/>
<organism evidence="3 4">
    <name type="scientific">Nocardia huaxiensis</name>
    <dbReference type="NCBI Taxonomy" id="2755382"/>
    <lineage>
        <taxon>Bacteria</taxon>
        <taxon>Bacillati</taxon>
        <taxon>Actinomycetota</taxon>
        <taxon>Actinomycetes</taxon>
        <taxon>Mycobacteriales</taxon>
        <taxon>Nocardiaceae</taxon>
        <taxon>Nocardia</taxon>
    </lineage>
</organism>
<feature type="domain" description="M23ase beta-sheet core" evidence="2">
    <location>
        <begin position="339"/>
        <end position="434"/>
    </location>
</feature>
<dbReference type="GO" id="GO:0004222">
    <property type="term" value="F:metalloendopeptidase activity"/>
    <property type="evidence" value="ECO:0007669"/>
    <property type="project" value="TreeGrafter"/>
</dbReference>
<dbReference type="InterPro" id="IPR050570">
    <property type="entry name" value="Cell_wall_metabolism_enzyme"/>
</dbReference>
<name>A0A7D6VBM6_9NOCA</name>
<dbReference type="PANTHER" id="PTHR21666:SF270">
    <property type="entry name" value="MUREIN HYDROLASE ACTIVATOR ENVC"/>
    <property type="match status" value="1"/>
</dbReference>
<evidence type="ECO:0000313" key="3">
    <source>
        <dbReference type="EMBL" id="QLY32481.1"/>
    </source>
</evidence>
<dbReference type="CDD" id="cd12797">
    <property type="entry name" value="M23_peptidase"/>
    <property type="match status" value="1"/>
</dbReference>
<evidence type="ECO:0000313" key="4">
    <source>
        <dbReference type="Proteomes" id="UP000515512"/>
    </source>
</evidence>
<proteinExistence type="predicted"/>
<evidence type="ECO:0000256" key="1">
    <source>
        <dbReference type="SAM" id="MobiDB-lite"/>
    </source>
</evidence>
<dbReference type="KEGG" id="nhu:H0264_09625"/>
<dbReference type="InterPro" id="IPR011055">
    <property type="entry name" value="Dup_hybrid_motif"/>
</dbReference>
<reference evidence="3 4" key="1">
    <citation type="submission" date="2020-07" db="EMBL/GenBank/DDBJ databases">
        <authorList>
            <person name="Zhuang K."/>
            <person name="Ran Y."/>
        </authorList>
    </citation>
    <scope>NUCLEOTIDE SEQUENCE [LARGE SCALE GENOMIC DNA]</scope>
    <source>
        <strain evidence="3 4">WCH-YHL-001</strain>
    </source>
</reference>
<dbReference type="Proteomes" id="UP000515512">
    <property type="component" value="Chromosome"/>
</dbReference>
<dbReference type="Pfam" id="PF01551">
    <property type="entry name" value="Peptidase_M23"/>
    <property type="match status" value="1"/>
</dbReference>
<feature type="compositionally biased region" description="Polar residues" evidence="1">
    <location>
        <begin position="76"/>
        <end position="86"/>
    </location>
</feature>
<dbReference type="Gene3D" id="2.70.70.10">
    <property type="entry name" value="Glucose Permease (Domain IIA)"/>
    <property type="match status" value="1"/>
</dbReference>
<accession>A0A7D6VBM6</accession>
<gene>
    <name evidence="3" type="ORF">H0264_09625</name>
</gene>
<keyword evidence="4" id="KW-1185">Reference proteome</keyword>
<dbReference type="PANTHER" id="PTHR21666">
    <property type="entry name" value="PEPTIDASE-RELATED"/>
    <property type="match status" value="1"/>
</dbReference>
<dbReference type="EMBL" id="CP059399">
    <property type="protein sequence ID" value="QLY32481.1"/>
    <property type="molecule type" value="Genomic_DNA"/>
</dbReference>
<dbReference type="SUPFAM" id="SSF51261">
    <property type="entry name" value="Duplicated hybrid motif"/>
    <property type="match status" value="1"/>
</dbReference>
<protein>
    <submittedName>
        <fullName evidence="3">Peptidoglycan DD-metalloendopeptidase family protein</fullName>
    </submittedName>
</protein>
<evidence type="ECO:0000259" key="2">
    <source>
        <dbReference type="Pfam" id="PF01551"/>
    </source>
</evidence>
<dbReference type="InterPro" id="IPR016047">
    <property type="entry name" value="M23ase_b-sheet_dom"/>
</dbReference>
<sequence>MSDGPFPSPSRARHGHRYREEAENYGGATHFDAPQTFDGQVSHGGWGTGPAWTTPAEPQWDAQQQWEDPAAAAQWNDGTQWDNGASTEWDAAPEWNSGEQWQSQPEWDTPVDDQSAWDSRDHWSTTSTTNGWAAPNPADYSPRPDWGDDPAPSGDYRPAYTFRTASGEKLTFSGDGARLDKHDDEHADSEAAQPRPTRAGGRRRAAGGGAHRLPAPPTALKGRAAVVAVAAGAVVAAGQTGIEVSGAPSDTVDFQAAAQVKEIAANETIGLADAPAAGAPQVLNVGAPVNIDQFNDILEKGARYAADLAAAEAAKLRPLFSKFANGNFTSGFGMRWGVQHAGVDVAAPIGTPIYAVADGTVLEAGPASGFGMWVRLLHDDGTVTIYGHIDTATVSQGQRVMAGDQIATVGNRGFSTGPHCHFEVWLNGVDKIDPIPWLASRGISLGIQRD</sequence>
<feature type="compositionally biased region" description="Basic and acidic residues" evidence="1">
    <location>
        <begin position="177"/>
        <end position="189"/>
    </location>
</feature>
<feature type="compositionally biased region" description="Polar residues" evidence="1">
    <location>
        <begin position="97"/>
        <end position="106"/>
    </location>
</feature>